<comment type="caution">
    <text evidence="1">The sequence shown here is derived from an EMBL/GenBank/DDBJ whole genome shotgun (WGS) entry which is preliminary data.</text>
</comment>
<reference evidence="1" key="1">
    <citation type="submission" date="2023-03" db="EMBL/GenBank/DDBJ databases">
        <title>Massive genome expansion in bonnet fungi (Mycena s.s.) driven by repeated elements and novel gene families across ecological guilds.</title>
        <authorList>
            <consortium name="Lawrence Berkeley National Laboratory"/>
            <person name="Harder C.B."/>
            <person name="Miyauchi S."/>
            <person name="Viragh M."/>
            <person name="Kuo A."/>
            <person name="Thoen E."/>
            <person name="Andreopoulos B."/>
            <person name="Lu D."/>
            <person name="Skrede I."/>
            <person name="Drula E."/>
            <person name="Henrissat B."/>
            <person name="Morin E."/>
            <person name="Kohler A."/>
            <person name="Barry K."/>
            <person name="LaButti K."/>
            <person name="Morin E."/>
            <person name="Salamov A."/>
            <person name="Lipzen A."/>
            <person name="Mereny Z."/>
            <person name="Hegedus B."/>
            <person name="Baldrian P."/>
            <person name="Stursova M."/>
            <person name="Weitz H."/>
            <person name="Taylor A."/>
            <person name="Grigoriev I.V."/>
            <person name="Nagy L.G."/>
            <person name="Martin F."/>
            <person name="Kauserud H."/>
        </authorList>
    </citation>
    <scope>NUCLEOTIDE SEQUENCE</scope>
    <source>
        <strain evidence="1">CBHHK067</strain>
    </source>
</reference>
<protein>
    <submittedName>
        <fullName evidence="1">Uncharacterized protein</fullName>
    </submittedName>
</protein>
<proteinExistence type="predicted"/>
<dbReference type="EMBL" id="JARKIE010000550">
    <property type="protein sequence ID" value="KAJ7629145.1"/>
    <property type="molecule type" value="Genomic_DNA"/>
</dbReference>
<name>A0AAD7BSA0_MYCRO</name>
<evidence type="ECO:0000313" key="2">
    <source>
        <dbReference type="Proteomes" id="UP001221757"/>
    </source>
</evidence>
<keyword evidence="2" id="KW-1185">Reference proteome</keyword>
<evidence type="ECO:0000313" key="1">
    <source>
        <dbReference type="EMBL" id="KAJ7629145.1"/>
    </source>
</evidence>
<dbReference type="AlphaFoldDB" id="A0AAD7BSA0"/>
<gene>
    <name evidence="1" type="ORF">B0H17DRAFT_1218291</name>
</gene>
<accession>A0AAD7BSA0</accession>
<sequence length="257" mass="26903">MRRGEMLYLWEKAYRSLSLPSLFALFPRARDTPSAGAARATRPQRCVFVYLCGCALCIGDAYEDGEVARATTTRTAGPAKRLGFAFGAAVDVGRRAGRAPSTSISPSNSISAAYGECTRLVGAVRVPNTLQRHLVVQLANIPHLTLSAARSSSHASTLRPALESRDVVPIRRYTEHGAMSAAKRERSGCGGAGAAVCSAQEAGRMEDGVGGERVRSVPDELTLTLDLPRPFPTAAAAPGLRLALTAGTNATGCSCGA</sequence>
<organism evidence="1 2">
    <name type="scientific">Mycena rosella</name>
    <name type="common">Pink bonnet</name>
    <name type="synonym">Agaricus rosellus</name>
    <dbReference type="NCBI Taxonomy" id="1033263"/>
    <lineage>
        <taxon>Eukaryota</taxon>
        <taxon>Fungi</taxon>
        <taxon>Dikarya</taxon>
        <taxon>Basidiomycota</taxon>
        <taxon>Agaricomycotina</taxon>
        <taxon>Agaricomycetes</taxon>
        <taxon>Agaricomycetidae</taxon>
        <taxon>Agaricales</taxon>
        <taxon>Marasmiineae</taxon>
        <taxon>Mycenaceae</taxon>
        <taxon>Mycena</taxon>
    </lineage>
</organism>
<dbReference type="Proteomes" id="UP001221757">
    <property type="component" value="Unassembled WGS sequence"/>
</dbReference>